<keyword evidence="4" id="KW-0418">Kinase</keyword>
<gene>
    <name evidence="9" type="ORF">Ahy_A01g001465</name>
</gene>
<dbReference type="AlphaFoldDB" id="A0A445ENC6"/>
<evidence type="ECO:0000256" key="7">
    <source>
        <dbReference type="SAM" id="MobiDB-lite"/>
    </source>
</evidence>
<dbReference type="PROSITE" id="PS00107">
    <property type="entry name" value="PROTEIN_KINASE_ATP"/>
    <property type="match status" value="2"/>
</dbReference>
<dbReference type="SMART" id="SM00220">
    <property type="entry name" value="S_TKc"/>
    <property type="match status" value="2"/>
</dbReference>
<dbReference type="Gene3D" id="3.30.200.20">
    <property type="entry name" value="Phosphorylase Kinase, domain 1"/>
    <property type="match status" value="2"/>
</dbReference>
<dbReference type="InterPro" id="IPR006016">
    <property type="entry name" value="UspA"/>
</dbReference>
<dbReference type="Pfam" id="PF07714">
    <property type="entry name" value="PK_Tyr_Ser-Thr"/>
    <property type="match status" value="2"/>
</dbReference>
<comment type="caution">
    <text evidence="9">The sequence shown here is derived from an EMBL/GenBank/DDBJ whole genome shotgun (WGS) entry which is preliminary data.</text>
</comment>
<dbReference type="PROSITE" id="PS00108">
    <property type="entry name" value="PROTEIN_KINASE_ST"/>
    <property type="match status" value="2"/>
</dbReference>
<dbReference type="FunFam" id="1.10.510.10:FF:000412">
    <property type="entry name" value="Probable receptor-like serine/threonine-protein kinase At5g57670"/>
    <property type="match status" value="1"/>
</dbReference>
<evidence type="ECO:0000256" key="4">
    <source>
        <dbReference type="ARBA" id="ARBA00022777"/>
    </source>
</evidence>
<keyword evidence="10" id="KW-1185">Reference proteome</keyword>
<protein>
    <recommendedName>
        <fullName evidence="8">Protein kinase domain-containing protein</fullName>
    </recommendedName>
</protein>
<dbReference type="Gene3D" id="1.10.510.10">
    <property type="entry name" value="Transferase(Phosphotransferase) domain 1"/>
    <property type="match status" value="2"/>
</dbReference>
<dbReference type="InterPro" id="IPR011009">
    <property type="entry name" value="Kinase-like_dom_sf"/>
</dbReference>
<dbReference type="FunFam" id="1.10.510.10:FF:000317">
    <property type="entry name" value="PTI1-like tyrosine-protein kinase At3g15890"/>
    <property type="match status" value="1"/>
</dbReference>
<organism evidence="9 10">
    <name type="scientific">Arachis hypogaea</name>
    <name type="common">Peanut</name>
    <dbReference type="NCBI Taxonomy" id="3818"/>
    <lineage>
        <taxon>Eukaryota</taxon>
        <taxon>Viridiplantae</taxon>
        <taxon>Streptophyta</taxon>
        <taxon>Embryophyta</taxon>
        <taxon>Tracheophyta</taxon>
        <taxon>Spermatophyta</taxon>
        <taxon>Magnoliopsida</taxon>
        <taxon>eudicotyledons</taxon>
        <taxon>Gunneridae</taxon>
        <taxon>Pentapetalae</taxon>
        <taxon>rosids</taxon>
        <taxon>fabids</taxon>
        <taxon>Fabales</taxon>
        <taxon>Fabaceae</taxon>
        <taxon>Papilionoideae</taxon>
        <taxon>50 kb inversion clade</taxon>
        <taxon>dalbergioids sensu lato</taxon>
        <taxon>Dalbergieae</taxon>
        <taxon>Pterocarpus clade</taxon>
        <taxon>Arachis</taxon>
    </lineage>
</organism>
<reference evidence="9 10" key="1">
    <citation type="submission" date="2019-01" db="EMBL/GenBank/DDBJ databases">
        <title>Sequencing of cultivated peanut Arachis hypogaea provides insights into genome evolution and oil improvement.</title>
        <authorList>
            <person name="Chen X."/>
        </authorList>
    </citation>
    <scope>NUCLEOTIDE SEQUENCE [LARGE SCALE GENOMIC DNA]</scope>
    <source>
        <strain evidence="10">cv. Fuhuasheng</strain>
        <tissue evidence="9">Leaves</tissue>
    </source>
</reference>
<dbReference type="InterPro" id="IPR000719">
    <property type="entry name" value="Prot_kinase_dom"/>
</dbReference>
<dbReference type="InterPro" id="IPR014729">
    <property type="entry name" value="Rossmann-like_a/b/a_fold"/>
</dbReference>
<proteinExistence type="predicted"/>
<dbReference type="InterPro" id="IPR001245">
    <property type="entry name" value="Ser-Thr/Tyr_kinase_cat_dom"/>
</dbReference>
<dbReference type="GO" id="GO:0005524">
    <property type="term" value="F:ATP binding"/>
    <property type="evidence" value="ECO:0007669"/>
    <property type="project" value="UniProtKB-UniRule"/>
</dbReference>
<feature type="domain" description="Protein kinase" evidence="8">
    <location>
        <begin position="43"/>
        <end position="324"/>
    </location>
</feature>
<dbReference type="Proteomes" id="UP000289738">
    <property type="component" value="Chromosome A01"/>
</dbReference>
<dbReference type="Pfam" id="PF00582">
    <property type="entry name" value="Usp"/>
    <property type="match status" value="1"/>
</dbReference>
<evidence type="ECO:0000259" key="8">
    <source>
        <dbReference type="PROSITE" id="PS50011"/>
    </source>
</evidence>
<dbReference type="PANTHER" id="PTHR47987">
    <property type="entry name" value="OS08G0249100 PROTEIN"/>
    <property type="match status" value="1"/>
</dbReference>
<dbReference type="EMBL" id="SDMP01000001">
    <property type="protein sequence ID" value="RYR76974.1"/>
    <property type="molecule type" value="Genomic_DNA"/>
</dbReference>
<dbReference type="Gene3D" id="3.40.50.620">
    <property type="entry name" value="HUPs"/>
    <property type="match status" value="1"/>
</dbReference>
<keyword evidence="1" id="KW-0723">Serine/threonine-protein kinase</keyword>
<dbReference type="PANTHER" id="PTHR47987:SF3">
    <property type="entry name" value="OS08G0249100 PROTEIN"/>
    <property type="match status" value="1"/>
</dbReference>
<name>A0A445ENC6_ARAHY</name>
<keyword evidence="3 6" id="KW-0547">Nucleotide-binding</keyword>
<dbReference type="InterPro" id="IPR017441">
    <property type="entry name" value="Protein_kinase_ATP_BS"/>
</dbReference>
<dbReference type="FunFam" id="3.30.200.20:FF:000406">
    <property type="entry name" value="PTI1-like tyrosine-protein kinase At3g15890"/>
    <property type="match status" value="1"/>
</dbReference>
<dbReference type="GO" id="GO:0004674">
    <property type="term" value="F:protein serine/threonine kinase activity"/>
    <property type="evidence" value="ECO:0007669"/>
    <property type="project" value="UniProtKB-KW"/>
</dbReference>
<dbReference type="SUPFAM" id="SSF52402">
    <property type="entry name" value="Adenine nucleotide alpha hydrolases-like"/>
    <property type="match status" value="1"/>
</dbReference>
<keyword evidence="5 6" id="KW-0067">ATP-binding</keyword>
<feature type="domain" description="Protein kinase" evidence="8">
    <location>
        <begin position="709"/>
        <end position="993"/>
    </location>
</feature>
<evidence type="ECO:0000313" key="10">
    <source>
        <dbReference type="Proteomes" id="UP000289738"/>
    </source>
</evidence>
<evidence type="ECO:0000256" key="6">
    <source>
        <dbReference type="PROSITE-ProRule" id="PRU10141"/>
    </source>
</evidence>
<dbReference type="CDD" id="cd14066">
    <property type="entry name" value="STKc_IRAK"/>
    <property type="match status" value="1"/>
</dbReference>
<keyword evidence="2" id="KW-0808">Transferase</keyword>
<dbReference type="FunFam" id="3.30.200.20:FF:000325">
    <property type="entry name" value="Putative receptor-like serine/threonine-protein kinase"/>
    <property type="match status" value="1"/>
</dbReference>
<accession>A0A445ENC6</accession>
<feature type="region of interest" description="Disordered" evidence="7">
    <location>
        <begin position="570"/>
        <end position="603"/>
    </location>
</feature>
<feature type="binding site" evidence="6">
    <location>
        <position position="72"/>
    </location>
    <ligand>
        <name>ATP</name>
        <dbReference type="ChEBI" id="CHEBI:30616"/>
    </ligand>
</feature>
<dbReference type="STRING" id="3818.A0A445ENC6"/>
<evidence type="ECO:0000256" key="3">
    <source>
        <dbReference type="ARBA" id="ARBA00022741"/>
    </source>
</evidence>
<dbReference type="PROSITE" id="PS50011">
    <property type="entry name" value="PROTEIN_KINASE_DOM"/>
    <property type="match status" value="2"/>
</dbReference>
<feature type="region of interest" description="Disordered" evidence="7">
    <location>
        <begin position="633"/>
        <end position="667"/>
    </location>
</feature>
<dbReference type="InterPro" id="IPR046958">
    <property type="entry name" value="RBK1/2/STUNTED"/>
</dbReference>
<feature type="binding site" evidence="6">
    <location>
        <position position="737"/>
    </location>
    <ligand>
        <name>ATP</name>
        <dbReference type="ChEBI" id="CHEBI:30616"/>
    </ligand>
</feature>
<sequence>MGSSLSCCGSDKIEEAAQTAFGAVNNSWRIFTYKELHAATNGFSEDNKLGEGGFGSVYWGKTSDGHEIAVKKLKAMNSKAEMEFAVEVEVLGRVRHKNLLGLRGYCAGNEERLIVYDYMANLSLLSHLHGQFANEVQLDWKRRMKIAIGSAEGVLYLHHDVTPHIIHRDIKASNVLLNSDFEPLVADFGFAKLIPEGVSHMTTRVKGTLGYLAPEYAMWGKVSESCDVYSFGILLLELVTGRKPIEKLPGGIKRTITEWAEPFISKSRFGDLVDPKLRGNFDENQVKQAIHVAALCVQSEPDKRPNMKQVVNLLKGYEPNHNTVLNTRLHTVKYTDTLMPLDHHGDDDLDDDATNSSAGYGVFSAIQQDKSNTCPPPLLIPQSTQLQHLIGTLITSPILTVKKPSYAYASQTTIFTMVLAYPSKVLVGLSLDSDDSKELLSWAIRVLANPNDSIVAVHVLVTEDKKKRASVRKRQSQLRQAKAHVISMLGEFAQTCWSKQVNLEARVAFSSTVGGGLAEEAKSINADFLLLRGSRNPKNKNGSSKGISKYCFEHAHEGCTVVSVGKFAKAEQGSSSNPKHSQDDSEASSKWLSKDDDNQGDTAATFPVLNEFMSDSESKEQNSSPRTVLDALEGQSNSTEDDTFSTMVSSTCTTDTPKRRSKPQSPLRRIASFLGSPFRRKHSMSKNEKAQPLLKCFSYEQIANATNEFHQDNLVGRGGYSEVYKGDLCDGRSIAVKRLAKDNNDPNKEKEFLMELGVIGHVCHPNTASLVGCCVENGLYLVFNYSQNGNLATALHGKGGDSLDWPIRYKIAIGVARGLHYLHKCCKHRIIHRDIKASNVLLGPDYEPEITDFGLAKWLPNKWSHHAVIPVEGTFGYLAPEYFMHGIVDEKTDVFAFGVLLLEIVTGRRPVDSSSQNLLLWAKPLMESGNIGELADPKMNGKYDEEQLYRLVLTASYCVRQNATWRPPMSEVLELLASGNDCEAGKSWRIPKFTSDELDDYSMVFGYDVPSHISLEDFL</sequence>
<evidence type="ECO:0000256" key="2">
    <source>
        <dbReference type="ARBA" id="ARBA00022679"/>
    </source>
</evidence>
<evidence type="ECO:0000256" key="5">
    <source>
        <dbReference type="ARBA" id="ARBA00022840"/>
    </source>
</evidence>
<dbReference type="InterPro" id="IPR008271">
    <property type="entry name" value="Ser/Thr_kinase_AS"/>
</dbReference>
<dbReference type="SUPFAM" id="SSF56112">
    <property type="entry name" value="Protein kinase-like (PK-like)"/>
    <property type="match status" value="2"/>
</dbReference>
<dbReference type="CDD" id="cd00293">
    <property type="entry name" value="USP-like"/>
    <property type="match status" value="1"/>
</dbReference>
<evidence type="ECO:0000256" key="1">
    <source>
        <dbReference type="ARBA" id="ARBA00022527"/>
    </source>
</evidence>
<feature type="compositionally biased region" description="Polar residues" evidence="7">
    <location>
        <begin position="634"/>
        <end position="655"/>
    </location>
</feature>
<evidence type="ECO:0000313" key="9">
    <source>
        <dbReference type="EMBL" id="RYR76974.1"/>
    </source>
</evidence>